<dbReference type="RefSeq" id="WP_220559351.1">
    <property type="nucleotide sequence ID" value="NZ_CP080764.1"/>
</dbReference>
<accession>A0ABX8YDG7</accession>
<organism evidence="1 2">
    <name type="scientific">Aneurinibacillus thermoaerophilus</name>
    <dbReference type="NCBI Taxonomy" id="143495"/>
    <lineage>
        <taxon>Bacteria</taxon>
        <taxon>Bacillati</taxon>
        <taxon>Bacillota</taxon>
        <taxon>Bacilli</taxon>
        <taxon>Bacillales</taxon>
        <taxon>Paenibacillaceae</taxon>
        <taxon>Aneurinibacillus group</taxon>
        <taxon>Aneurinibacillus</taxon>
    </lineage>
</organism>
<dbReference type="GeneID" id="97140487"/>
<sequence length="79" mass="8493">MAYRLRLSNGQTIDEFKTVTVALTAKWPAEADVIGKAEKMELISKAGKAISSGNMKHIEDAITALTTLKEKVTVKESGG</sequence>
<name>A0ABX8YDG7_ANETH</name>
<proteinExistence type="predicted"/>
<protein>
    <submittedName>
        <fullName evidence="1">Uncharacterized protein</fullName>
    </submittedName>
</protein>
<dbReference type="Proteomes" id="UP000826616">
    <property type="component" value="Chromosome"/>
</dbReference>
<dbReference type="EMBL" id="CP080764">
    <property type="protein sequence ID" value="QYY43390.1"/>
    <property type="molecule type" value="Genomic_DNA"/>
</dbReference>
<evidence type="ECO:0000313" key="2">
    <source>
        <dbReference type="Proteomes" id="UP000826616"/>
    </source>
</evidence>
<keyword evidence="2" id="KW-1185">Reference proteome</keyword>
<reference evidence="1 2" key="1">
    <citation type="submission" date="2021-08" db="EMBL/GenBank/DDBJ databases">
        <title>Complete genome sequence of the strain Aneurinibacillus thermoaerophilus CCM 8960.</title>
        <authorList>
            <person name="Musilova J."/>
            <person name="Kourilova X."/>
            <person name="Pernicova I."/>
            <person name="Bezdicek M."/>
            <person name="Lengerova M."/>
            <person name="Obruca S."/>
            <person name="Sedlar K."/>
        </authorList>
    </citation>
    <scope>NUCLEOTIDE SEQUENCE [LARGE SCALE GENOMIC DNA]</scope>
    <source>
        <strain evidence="1 2">CCM 8960</strain>
    </source>
</reference>
<evidence type="ECO:0000313" key="1">
    <source>
        <dbReference type="EMBL" id="QYY43390.1"/>
    </source>
</evidence>
<gene>
    <name evidence="1" type="ORF">K3F53_03820</name>
</gene>